<sequence>MALTPAVLLPLTLPGLLQHMLTTQSPTTITTLVVCSSRDAFLHALVHAAQRQEAEDAGSLERLLTPTLHNLFTAKDVRLAFCPSLQVLLANLSAMKVTASSAVSGDERRPRMVLVNPLALHASTPAYSAQGLSRTFAAAVDTASKLGAELIMVECLGMRREVHLQDEENDQDAAMGHVEAEEDLPSAVEDDPWDQDLSILNVSAPRFGSGSGERAWAGRTVKAKTVAGRWFRFQHLAGAQGSQRPE</sequence>
<reference evidence="2 3" key="1">
    <citation type="submission" date="2016-07" db="EMBL/GenBank/DDBJ databases">
        <title>Pervasive Adenine N6-methylation of Active Genes in Fungi.</title>
        <authorList>
            <consortium name="DOE Joint Genome Institute"/>
            <person name="Mondo S.J."/>
            <person name="Dannebaum R.O."/>
            <person name="Kuo R.C."/>
            <person name="Labutti K."/>
            <person name="Haridas S."/>
            <person name="Kuo A."/>
            <person name="Salamov A."/>
            <person name="Ahrendt S.R."/>
            <person name="Lipzen A."/>
            <person name="Sullivan W."/>
            <person name="Andreopoulos W.B."/>
            <person name="Clum A."/>
            <person name="Lindquist E."/>
            <person name="Daum C."/>
            <person name="Ramamoorthy G.K."/>
            <person name="Gryganskyi A."/>
            <person name="Culley D."/>
            <person name="Magnuson J.K."/>
            <person name="James T.Y."/>
            <person name="O'Malley M.A."/>
            <person name="Stajich J.E."/>
            <person name="Spatafora J.W."/>
            <person name="Visel A."/>
            <person name="Grigoriev I.V."/>
        </authorList>
    </citation>
    <scope>NUCLEOTIDE SEQUENCE [LARGE SCALE GENOMIC DNA]</scope>
    <source>
        <strain evidence="2 3">CBS 115471</strain>
    </source>
</reference>
<keyword evidence="3" id="KW-1185">Reference proteome</keyword>
<organism evidence="2 3">
    <name type="scientific">Clohesyomyces aquaticus</name>
    <dbReference type="NCBI Taxonomy" id="1231657"/>
    <lineage>
        <taxon>Eukaryota</taxon>
        <taxon>Fungi</taxon>
        <taxon>Dikarya</taxon>
        <taxon>Ascomycota</taxon>
        <taxon>Pezizomycotina</taxon>
        <taxon>Dothideomycetes</taxon>
        <taxon>Pleosporomycetidae</taxon>
        <taxon>Pleosporales</taxon>
        <taxon>Lindgomycetaceae</taxon>
        <taxon>Clohesyomyces</taxon>
    </lineage>
</organism>
<dbReference type="OrthoDB" id="5391496at2759"/>
<evidence type="ECO:0000256" key="1">
    <source>
        <dbReference type="SAM" id="SignalP"/>
    </source>
</evidence>
<protein>
    <submittedName>
        <fullName evidence="2">Uncharacterized protein</fullName>
    </submittedName>
</protein>
<feature type="signal peptide" evidence="1">
    <location>
        <begin position="1"/>
        <end position="18"/>
    </location>
</feature>
<keyword evidence="1" id="KW-0732">Signal</keyword>
<evidence type="ECO:0000313" key="2">
    <source>
        <dbReference type="EMBL" id="ORY16710.1"/>
    </source>
</evidence>
<name>A0A1Y2A2S6_9PLEO</name>
<comment type="caution">
    <text evidence="2">The sequence shown here is derived from an EMBL/GenBank/DDBJ whole genome shotgun (WGS) entry which is preliminary data.</text>
</comment>
<dbReference type="EMBL" id="MCFA01000016">
    <property type="protein sequence ID" value="ORY16710.1"/>
    <property type="molecule type" value="Genomic_DNA"/>
</dbReference>
<feature type="chain" id="PRO_5012417837" evidence="1">
    <location>
        <begin position="19"/>
        <end position="246"/>
    </location>
</feature>
<dbReference type="Proteomes" id="UP000193144">
    <property type="component" value="Unassembled WGS sequence"/>
</dbReference>
<evidence type="ECO:0000313" key="3">
    <source>
        <dbReference type="Proteomes" id="UP000193144"/>
    </source>
</evidence>
<dbReference type="AlphaFoldDB" id="A0A1Y2A2S6"/>
<accession>A0A1Y2A2S6</accession>
<proteinExistence type="predicted"/>
<gene>
    <name evidence="2" type="ORF">BCR34DRAFT_597419</name>
</gene>